<sequence>MADGARRLLHFVRVGADEARFSHDVPDSSYVRLGEVSVGGRASVAPAPAVDAIALWSVRCSRAPQEEGDAAANGNVVDDGGGAIGAHYRPLFKSAIQKCVRRQMGDAAARFARGLADAGGVNDLLRRAAVILVEDAVVSPRLPILVWFMAASAKGIALTADDIAIVADSMGQAAALTVRDCVPPAESASHLCAHLGSPGNHPIVDALLLRVCYGGTPGDMRMLARAASLWQARLTGSTASSWKESLVRLFARDVRAATDCRADNGHDAAATGGTRGATMTTATRCAQEGTVLAASVPIEAADFHCFPRMCAEVAAATSGRFTPEAIREAVWHHRSSLNFKRPWTDPRDPFAPPVPQGTAAGVPDDRVDMDAVLRTARCWTAIAEHVDTVARRAIERLASGTAAKVSVPRVGQKRMRATPRADRRADGDRTRPRTTRQCLIQSFLAAAPAPRPH</sequence>
<evidence type="ECO:0000313" key="2">
    <source>
        <dbReference type="EMBL" id="BCU03660.1"/>
    </source>
</evidence>
<dbReference type="Proteomes" id="UP001253637">
    <property type="component" value="Segment"/>
</dbReference>
<feature type="compositionally biased region" description="Basic and acidic residues" evidence="1">
    <location>
        <begin position="419"/>
        <end position="431"/>
    </location>
</feature>
<evidence type="ECO:0000313" key="3">
    <source>
        <dbReference type="Proteomes" id="UP001253637"/>
    </source>
</evidence>
<proteinExistence type="predicted"/>
<dbReference type="EMBL" id="LC625835">
    <property type="protein sequence ID" value="BCU03660.1"/>
    <property type="molecule type" value="Genomic_DNA"/>
</dbReference>
<name>A0A811BQQ3_9VIRU</name>
<accession>A0A811BQQ3</accession>
<protein>
    <submittedName>
        <fullName evidence="2">Uncharacterized protein</fullName>
    </submittedName>
</protein>
<evidence type="ECO:0000256" key="1">
    <source>
        <dbReference type="SAM" id="MobiDB-lite"/>
    </source>
</evidence>
<reference evidence="2" key="1">
    <citation type="submission" date="2021-04" db="EMBL/GenBank/DDBJ databases">
        <title>Draft Genome Sequence of Pandoravirus japonicus, Isolated from the Sabaishi River of Niigata, Japan.</title>
        <authorList>
            <person name="Hosokawa N."/>
            <person name="Takahashi H."/>
            <person name="Aoki K."/>
            <person name="Takemura M."/>
        </authorList>
    </citation>
    <scope>NUCLEOTIDE SEQUENCE</scope>
</reference>
<organism evidence="2 3">
    <name type="scientific">Pandoravirus japonicus</name>
    <dbReference type="NCBI Taxonomy" id="2823154"/>
    <lineage>
        <taxon>Viruses</taxon>
        <taxon>Pandoravirus</taxon>
    </lineage>
</organism>
<feature type="region of interest" description="Disordered" evidence="1">
    <location>
        <begin position="405"/>
        <end position="435"/>
    </location>
</feature>